<reference evidence="1 2" key="1">
    <citation type="submission" date="2020-12" db="EMBL/GenBank/DDBJ databases">
        <title>Complete genome sequence of Erwinia phage pEa_SNUABM_5.</title>
        <authorList>
            <person name="Kim S.G."/>
            <person name="Lee S.B."/>
            <person name="Kwon J."/>
            <person name="Park S.C."/>
        </authorList>
    </citation>
    <scope>NUCLEOTIDE SEQUENCE [LARGE SCALE GENOMIC DNA]</scope>
</reference>
<accession>A0A7T8EPS6</accession>
<organism evidence="1 2">
    <name type="scientific">Erwinia phage pEa_SNUABM_5</name>
    <dbReference type="NCBI Taxonomy" id="2797313"/>
    <lineage>
        <taxon>Viruses</taxon>
        <taxon>Duplodnaviria</taxon>
        <taxon>Heunggongvirae</taxon>
        <taxon>Uroviricota</taxon>
        <taxon>Caudoviricetes</taxon>
        <taxon>Rivsvirus</taxon>
        <taxon>Rivsvirus SNUABM5</taxon>
    </lineage>
</organism>
<dbReference type="EMBL" id="MW366843">
    <property type="protein sequence ID" value="QQO90431.1"/>
    <property type="molecule type" value="Genomic_DNA"/>
</dbReference>
<name>A0A7T8EPS6_9CAUD</name>
<protein>
    <submittedName>
        <fullName evidence="1">Uncharacterized protein</fullName>
    </submittedName>
</protein>
<evidence type="ECO:0000313" key="2">
    <source>
        <dbReference type="Proteomes" id="UP000596123"/>
    </source>
</evidence>
<evidence type="ECO:0000313" key="1">
    <source>
        <dbReference type="EMBL" id="QQO90431.1"/>
    </source>
</evidence>
<proteinExistence type="predicted"/>
<gene>
    <name evidence="1" type="ORF">pEaSNUABM5_00289</name>
</gene>
<sequence>MSIPVEIVKDFVFVKRFCYWLAAELTQGTMLLTNEADRETVISACRSVLESYKPHYVAYVVNEKIWPALNAAIELRAVEVVTRAASAADWFTNENAELFITRGQLDAPE</sequence>
<dbReference type="Proteomes" id="UP000596123">
    <property type="component" value="Segment"/>
</dbReference>
<keyword evidence="2" id="KW-1185">Reference proteome</keyword>